<dbReference type="Proteomes" id="UP000095767">
    <property type="component" value="Unassembled WGS sequence"/>
</dbReference>
<comment type="caution">
    <text evidence="2">The sequence shown here is derived from an EMBL/GenBank/DDBJ whole genome shotgun (WGS) entry which is preliminary data.</text>
</comment>
<feature type="compositionally biased region" description="Acidic residues" evidence="1">
    <location>
        <begin position="209"/>
        <end position="236"/>
    </location>
</feature>
<dbReference type="PANTHER" id="PTHR33026:SF7">
    <property type="entry name" value="OS03G0100275 PROTEIN"/>
    <property type="match status" value="1"/>
</dbReference>
<dbReference type="EMBL" id="LWDX02000625">
    <property type="protein sequence ID" value="OEL38768.1"/>
    <property type="molecule type" value="Genomic_DNA"/>
</dbReference>
<evidence type="ECO:0000256" key="1">
    <source>
        <dbReference type="SAM" id="MobiDB-lite"/>
    </source>
</evidence>
<name>A0A1E5WN27_9POAL</name>
<feature type="compositionally biased region" description="Basic residues" evidence="1">
    <location>
        <begin position="188"/>
        <end position="198"/>
    </location>
</feature>
<gene>
    <name evidence="2" type="ORF">BAE44_0000213</name>
</gene>
<accession>A0A1E5WN27</accession>
<evidence type="ECO:0000313" key="2">
    <source>
        <dbReference type="EMBL" id="OEL38768.1"/>
    </source>
</evidence>
<feature type="region of interest" description="Disordered" evidence="1">
    <location>
        <begin position="139"/>
        <end position="318"/>
    </location>
</feature>
<feature type="compositionally biased region" description="Basic and acidic residues" evidence="1">
    <location>
        <begin position="167"/>
        <end position="187"/>
    </location>
</feature>
<evidence type="ECO:0000313" key="3">
    <source>
        <dbReference type="Proteomes" id="UP000095767"/>
    </source>
</evidence>
<proteinExistence type="predicted"/>
<keyword evidence="3" id="KW-1185">Reference proteome</keyword>
<sequence>MTDSNKGWHSECFYVANPPLPLPKFSGRFAQKSNEWEWATDKDERKTWTGPMLALLRELKASGLTGVRVLWTFFERRVQPLAARERPLFRYTGADDPMRTSPEPLTLGEVRSRVGAVIKRAKNTEDDLTELDRHEAGLALEPVARDEGHDPAVPLRSRTYYPPLQEGEDRRAANRAENERLRALSQEKKKRKAKKARKQMQQAWQGSLLEEEEVTDDDDDEGGDDDGDDEDDDDNDVEARYEEVLGLGKRPAEGELGGPSSKRVHDGDPGQGSSRATPSVGHVPGHSGEAQTSAGEAPQSVVPAPTADVGLAQSNLGTDSRETVVAQPTVPPTPIAALATPSPACAGAGSLARARPWERFLLCTSSPLLRAAPTAVFGTGSSATTAAAGSTTTAVAGASAGLEEAPDAGAAPYSEPQREEIPLGGAAVGETEVLDLTGDASEEEDMAIMLEAVMEE</sequence>
<dbReference type="PANTHER" id="PTHR33026">
    <property type="entry name" value="OS06G0360600 PROTEIN"/>
    <property type="match status" value="1"/>
</dbReference>
<dbReference type="STRING" id="888268.A0A1E5WN27"/>
<organism evidence="2 3">
    <name type="scientific">Dichanthelium oligosanthes</name>
    <dbReference type="NCBI Taxonomy" id="888268"/>
    <lineage>
        <taxon>Eukaryota</taxon>
        <taxon>Viridiplantae</taxon>
        <taxon>Streptophyta</taxon>
        <taxon>Embryophyta</taxon>
        <taxon>Tracheophyta</taxon>
        <taxon>Spermatophyta</taxon>
        <taxon>Magnoliopsida</taxon>
        <taxon>Liliopsida</taxon>
        <taxon>Poales</taxon>
        <taxon>Poaceae</taxon>
        <taxon>PACMAD clade</taxon>
        <taxon>Panicoideae</taxon>
        <taxon>Panicodae</taxon>
        <taxon>Paniceae</taxon>
        <taxon>Dichantheliinae</taxon>
        <taxon>Dichanthelium</taxon>
    </lineage>
</organism>
<protein>
    <submittedName>
        <fullName evidence="2">Uncharacterized protein</fullName>
    </submittedName>
</protein>
<reference evidence="2 3" key="1">
    <citation type="submission" date="2016-09" db="EMBL/GenBank/DDBJ databases">
        <title>The draft genome of Dichanthelium oligosanthes: A C3 panicoid grass species.</title>
        <authorList>
            <person name="Studer A.J."/>
            <person name="Schnable J.C."/>
            <person name="Brutnell T.P."/>
        </authorList>
    </citation>
    <scope>NUCLEOTIDE SEQUENCE [LARGE SCALE GENOMIC DNA]</scope>
    <source>
        <strain evidence="3">cv. Kellogg 1175</strain>
        <tissue evidence="2">Leaf</tissue>
    </source>
</reference>
<dbReference type="AlphaFoldDB" id="A0A1E5WN27"/>